<evidence type="ECO:0000313" key="1">
    <source>
        <dbReference type="EMBL" id="GAK68307.1"/>
    </source>
</evidence>
<protein>
    <submittedName>
        <fullName evidence="1">Uncharacterized protein</fullName>
    </submittedName>
</protein>
<dbReference type="EMBL" id="DF830132">
    <property type="protein sequence ID" value="GAK68307.1"/>
    <property type="molecule type" value="Genomic_DNA"/>
</dbReference>
<dbReference type="RefSeq" id="XP_014653493.1">
    <property type="nucleotide sequence ID" value="XM_014798007.1"/>
</dbReference>
<keyword evidence="2" id="KW-1185">Reference proteome</keyword>
<dbReference type="AlphaFoldDB" id="A0A081CNR1"/>
<dbReference type="Proteomes" id="UP000053758">
    <property type="component" value="Unassembled WGS sequence"/>
</dbReference>
<dbReference type="HOGENOM" id="CLU_1209677_0_0_1"/>
<gene>
    <name evidence="1" type="ORF">PAN0_065c6552</name>
</gene>
<organism evidence="1 2">
    <name type="scientific">Pseudozyma antarctica</name>
    <name type="common">Yeast</name>
    <name type="synonym">Candida antarctica</name>
    <dbReference type="NCBI Taxonomy" id="84753"/>
    <lineage>
        <taxon>Eukaryota</taxon>
        <taxon>Fungi</taxon>
        <taxon>Dikarya</taxon>
        <taxon>Basidiomycota</taxon>
        <taxon>Ustilaginomycotina</taxon>
        <taxon>Ustilaginomycetes</taxon>
        <taxon>Ustilaginales</taxon>
        <taxon>Ustilaginaceae</taxon>
        <taxon>Moesziomyces</taxon>
    </lineage>
</organism>
<accession>A0A081CNR1</accession>
<proteinExistence type="predicted"/>
<evidence type="ECO:0000313" key="2">
    <source>
        <dbReference type="Proteomes" id="UP000053758"/>
    </source>
</evidence>
<sequence>MDGAGRRAWPASIAALLTVLGAAAMTASANDNGFTEWRTPKAALSRRPARRRSSSKRITHRNRTAASSRLDDVGRLPLTFGLAPIAGPRHAVPRRCQSAPTPSRFDLPTSAVGAALHRRVLLGQHLFLRLASRSGTLSALPPPRRAAPRFAHITRPSSTVTFSQALAPRSAVATAFYHSSPPSTATSIYDILLVICADYSDSSLQRLDRAGATAIHLTLSGSPTQAKSA</sequence>
<dbReference type="GeneID" id="26307352"/>
<reference evidence="2" key="1">
    <citation type="journal article" date="2014" name="Genome Announc.">
        <title>Draft Genome Sequence of the Yeast Pseudozyma antarctica Type Strain JCM10317, a Producer of the Glycolipid Biosurfactants, Mannosylerythritol Lipids.</title>
        <authorList>
            <person name="Saika A."/>
            <person name="Koike H."/>
            <person name="Hori T."/>
            <person name="Fukuoka T."/>
            <person name="Sato S."/>
            <person name="Habe H."/>
            <person name="Kitamoto D."/>
            <person name="Morita T."/>
        </authorList>
    </citation>
    <scope>NUCLEOTIDE SEQUENCE [LARGE SCALE GENOMIC DNA]</scope>
    <source>
        <strain evidence="2">JCM 10317</strain>
    </source>
</reference>
<name>A0A081CNR1_PSEA2</name>